<gene>
    <name evidence="4" type="ORF">CHS0354_004945</name>
</gene>
<dbReference type="InterPro" id="IPR000421">
    <property type="entry name" value="FA58C"/>
</dbReference>
<feature type="region of interest" description="Disordered" evidence="1">
    <location>
        <begin position="4244"/>
        <end position="4263"/>
    </location>
</feature>
<evidence type="ECO:0000313" key="4">
    <source>
        <dbReference type="EMBL" id="KAK3576661.1"/>
    </source>
</evidence>
<dbReference type="Gene3D" id="2.60.120.260">
    <property type="entry name" value="Galactose-binding domain-like"/>
    <property type="match status" value="1"/>
</dbReference>
<dbReference type="Proteomes" id="UP001195483">
    <property type="component" value="Unassembled WGS sequence"/>
</dbReference>
<evidence type="ECO:0000313" key="5">
    <source>
        <dbReference type="Proteomes" id="UP001195483"/>
    </source>
</evidence>
<keyword evidence="5" id="KW-1185">Reference proteome</keyword>
<keyword evidence="2" id="KW-0732">Signal</keyword>
<evidence type="ECO:0000256" key="1">
    <source>
        <dbReference type="SAM" id="MobiDB-lite"/>
    </source>
</evidence>
<protein>
    <recommendedName>
        <fullName evidence="3">F5/8 type C domain-containing protein</fullName>
    </recommendedName>
</protein>
<dbReference type="Pfam" id="PF00754">
    <property type="entry name" value="F5_F8_type_C"/>
    <property type="match status" value="1"/>
</dbReference>
<dbReference type="InterPro" id="IPR008979">
    <property type="entry name" value="Galactose-bd-like_sf"/>
</dbReference>
<reference evidence="4" key="2">
    <citation type="journal article" date="2021" name="Genome Biol. Evol.">
        <title>Developing a high-quality reference genome for a parasitic bivalve with doubly uniparental inheritance (Bivalvia: Unionida).</title>
        <authorList>
            <person name="Smith C.H."/>
        </authorList>
    </citation>
    <scope>NUCLEOTIDE SEQUENCE</scope>
    <source>
        <strain evidence="4">CHS0354</strain>
        <tissue evidence="4">Mantle</tissue>
    </source>
</reference>
<reference evidence="4" key="3">
    <citation type="submission" date="2023-05" db="EMBL/GenBank/DDBJ databases">
        <authorList>
            <person name="Smith C.H."/>
        </authorList>
    </citation>
    <scope>NUCLEOTIDE SEQUENCE</scope>
    <source>
        <strain evidence="4">CHS0354</strain>
        <tissue evidence="4">Mantle</tissue>
    </source>
</reference>
<reference evidence="4" key="1">
    <citation type="journal article" date="2021" name="Genome Biol. Evol.">
        <title>A High-Quality Reference Genome for a Parasitic Bivalve with Doubly Uniparental Inheritance (Bivalvia: Unionida).</title>
        <authorList>
            <person name="Smith C.H."/>
        </authorList>
    </citation>
    <scope>NUCLEOTIDE SEQUENCE</scope>
    <source>
        <strain evidence="4">CHS0354</strain>
    </source>
</reference>
<accession>A0AAE0VGE8</accession>
<dbReference type="PANTHER" id="PTHR31513:SF2">
    <property type="entry name" value="MRAZ"/>
    <property type="match status" value="1"/>
</dbReference>
<dbReference type="PROSITE" id="PS50022">
    <property type="entry name" value="FA58C_3"/>
    <property type="match status" value="1"/>
</dbReference>
<dbReference type="EMBL" id="JAEAOA010000362">
    <property type="protein sequence ID" value="KAK3576661.1"/>
    <property type="molecule type" value="Genomic_DNA"/>
</dbReference>
<proteinExistence type="predicted"/>
<evidence type="ECO:0000256" key="2">
    <source>
        <dbReference type="SAM" id="SignalP"/>
    </source>
</evidence>
<dbReference type="SUPFAM" id="SSF49785">
    <property type="entry name" value="Galactose-binding domain-like"/>
    <property type="match status" value="1"/>
</dbReference>
<evidence type="ECO:0000259" key="3">
    <source>
        <dbReference type="PROSITE" id="PS50022"/>
    </source>
</evidence>
<feature type="signal peptide" evidence="2">
    <location>
        <begin position="1"/>
        <end position="23"/>
    </location>
</feature>
<feature type="domain" description="F5/8 type C" evidence="3">
    <location>
        <begin position="244"/>
        <end position="388"/>
    </location>
</feature>
<comment type="caution">
    <text evidence="4">The sequence shown here is derived from an EMBL/GenBank/DDBJ whole genome shotgun (WGS) entry which is preliminary data.</text>
</comment>
<name>A0AAE0VGE8_9BIVA</name>
<dbReference type="PANTHER" id="PTHR31513">
    <property type="entry name" value="EPHRIN TYPE-B RECEPTOR"/>
    <property type="match status" value="1"/>
</dbReference>
<sequence length="4386" mass="465143">MKGTVFLALKIFVFALCQSGLCAEECSFLDVDGKRLLQVSQGVSCYLTVGTYDAWTFDVNGTLEVRRPSTSSNASLILQAANTIRIGSAGKIVSDATGYEARAGPGAGNAYGSGAGHGGRGGHRSFALLTSTESLSYGNVYVPHEVGSGGGGTCGGAGGGAIHLRANVSVIIDGVVSVNGGDANAGNQCGGGSGGSILIETDHILGSGFLAARGGKGHQGGGGGAGGRISFKYRVSNFVGESIADGGITGSSESQLGILSMFSSSSYNTSFSATYGNLDYSTTRSWRSSTTDKFPWLEARLNNNLYVTAIETRGDPSGSYYVTSYTIEYYNTTTNAWTKAAGTFLGNINNNGIVRRNFPRPVYTSRLRVIPANYTGSIASMAIRFYGYNSYSGQSPPTGDCSSVSTGGAGGPGTVFYGEMGVGVGRLIVDNLGKNPHVVMASNCSKFDIQSQGAAAWILTSSLDLDEIILRNGAHLVIATNISVSEVVGDVTTVVHGLPGVSFTIGRTLDANCYVYQSGILSLAADSDVHVSKWLFVDGTLQFNGLVRLTISGNLTLVIQNFTTSHLKINPYGVMTVFGSGHFPLQTRKFECLGQFKADLVDILCSNDTTNSNSICIEEFFVGPQGLVSFNPISSEEYIGESIDIRGNVSLGKHISIINPCLKFHLSGSLVWPGSPTITIECVSVLINSTFKPGYLRFGAGVGQLEIGANGKFAFYADTPVLTNSLIVGGLMEIYNLVEFQSMNDTDGEIEVILIHSPYGELRLNSLASPLRYTGLINSSASFSTIRARYLIVNGKLDAKVVDVYKGFDRLSIGSYGNLTFSSISDFLVHDLYVNGTMVSKTSIILRGKSKHKIQVLHVESAGRLTLDQPSQNTRVWSGISTVAAHIVNVDGYFFAGKMQNHWTPDAGWDSLTIGPRGVLKFEPFLEFRCDYLSTEGTFDSITPISIQSHQTQDNAYFHIKQKGTVIFESQSRHPLGPWTDMSNFTAKTLIIDSTGQMLAGRAKFKVVNATIGGTLNSQPTDVLEITYFYVTNGGVVNFTTTAHLLGREIGIEGNGIIDVAYKLQPSNHSEGSTSSLVEYASVTVNGRLQAGSLTIQTLSVTVGGTIDVSEGGFLSERGPGAGISYSSGASGGSNGGRGGRGRTSLPYTLARLPYSSIFNEGTWGSGGGKSDSINGGRGGGKLYIYSSQNVVVGGTMLVNGENSKGSHAGGGAGGSIYIKCKDFAMTGRMYSNGGSGSGMGGGGSGGRINIFFEMGRYQSNLVEAKGGAGAEPGGPGIAYFHGSHIRNLRIDNKCQKPIVTEPSGNKADYMDYQNYIYSGAIAYLLPPQDDFTYDFTQVELYGGAHLTFGGNRTTVITMRLFGDDTGHIHIPPYHTLKLLPLPKYHRLNVTYVPYVYENATWILPDSVIEFRQSLDEKSSGINTASCDTSFLNSNTLKIWGNIIGDDAQLLIATGITMIMEDRSPRTMKFSNITIQDGAILQLKSYYGDETDQWEMTIKRSGRVGMLTIEGGGKLIARNLHATSDIVKVDAAGILTLNGAGLTGGAGTGSSTAGGGYGGQGGLGSNKIGKPGDVHGSLYTPDRFGSGGSSASVLYGTGGGKIRLDVSQILIVEGIIEANGVSGTTNIGGGSGGSILIDTRDFEGSGIIQAYGGNGGGNTGAGGGGRIGIYYRKQQWWTGVLNAKGGTSNYGPAGAGTIYMEDTLPNMVNHTLIVDNFGQYHPEPTTNEYSLLARMAHGGMTWIHDNSTGAFNILKVVRGAHLGLMPNLTRPYEFRPYEIIGDSTGVIHIGPGQMIRLQHPEGIEFMTNIYVYHGGTMVLPMRFECYKMEMHIWGTVVLKDLVVSSGCKVFLGREGTSYLHGETGTPGTYRFGELIVEAGGEITVTKEATQTNNKIDIQADTIRVRGGGHVHAVHININSATLIVDDLGRIVGDFHSIPCITGDGYSGSGASGAGHGGYGGRGNGQSRTGMAMGQLFDPVDRGCHGGGNSGGRGGGFIRLMVTQMLQNDGHIICNGENGKAGGGGGSGGSINIKVNLIKGYGRFQAIGGDGSISELSAGGAGSGGRMALYFADNKTFSGYWDMYGGLAGGHGAGNGSPGTAFFYHSGFNHSTLLINNNNRGPSGNSGIIKDYSDLSQDEGHAWFLSEHGSHVLAGNDSYHFNELQIYGHAHLAVITNPVYSQATLLFDSMIGDRTGAIHVGKNQVMDLLRDKIDLPFSVHVYDGGYLGMAPDTNIHGVDIFLNGTLANVKNLTIHHSGKLWLNRQGHTLSESASFYAFDFVHVKNKGYLHMISDPVSEPGISFTTIGLTVDGGGLVRGTHLYFYSTNITIDAGGVISVDGLGYELADGTPTHTNGSFRVGLHGQINPGIGFTGSAASSGAGHGGSGGRGKDLEKGGIPYGDIYEPTLFGSSGGGPSGGAGGGRIWLNVTNTIYIDGLITASGANGVTSAGNAGGGGSGGSIWLHCNTISGYGKLLARGGNGSYFIDSIGNELYGGGGGGGRIAMYFKENTTFSEFRYLANGGWPGMNCNTCEGGGPGTVFLYHMIQNHRTLIIDNDNVPAARNKYVNWEDISNDGGRAWILPLSGHHRFASSYFVYEFEELQIYGHGHLAVLPPKDVNVFNVETSSIIASISSNSSDYNVTIHFRYTIGDRTGSIHIGKNQYMNLLREEIDLPFNCYVYNGAYLGLAPVTLVHDVEIHLSGILANIQNLTLHHGGYLWLKHGGRTPGEDLSNYKFEYMRIQDDAVVNATTDPIMEPGITFIMKSLTVEGGGIMHGTHLTMLMENITVDGGGKISADGLGYNFFHRHETHGQLSLHGRVNPGLPDEMHGMGCGAGHGGSGGKQSRDSARAGFAYGDIYEPDRIGSAGGSGISGKPGGTGGGVIWFNVTGVIDVDGVISADGGNAEKNSGSGGGSGGSIWMYCNLIKGFGKITTHGGDGSNGTSFGSGGAGGRIALYYNYNETMSSFRYQAYGGKAGDSSVSENGGGGTVFIYSMTQNHTTLIIDNGGLSPRNKFNIINNYHNLSFDSCRTWILPESGLHLFAKSRFTFSFDELQIYGKAHLAILPDEVDTAVDLFFLYMIGDRTGTVHLGNAQVFDLERDEIDLPFSVRVYRGGFLGLGPFTVVHGVSIWLHGTLAHVENITLHHNGLLSLEDGGRTEHLPSSSYEFQYVRIQDNSTISAIIDPVLQSGIFFEAHKSIFIEGGGTFLGTNITVFSVDIIIDDGGSLHADALGYRTEDTQTESVNIGLGVTSSQGSSGAGHGGTSGLGAGTSLTGQPYGHLYQPYAYGSAGGGGRGIGGNGGGMLWLNVSNVLEIDGEIRANGGNATGLSGGGGSGGSIWIYTHWFKGMGDITANGGSQYAGGTGGGGAAGRIAIYFNVNQTYRGTYQAHGGYAEGNAEPGGPGTVFLYHQRENHTTLYINNFMRKSKHVRPIKSYKNISDDSFKAWLMPDAARHWLTSGVHDYRFDEFQIYGNAHFAVLPKPFEAGSNLYFKHMIGDRTGFIHIGKFQRIDLRRHFVDTPFSSYIYEGGYLGLAPETNLEKVFVHVEGTLDHIVNLTLIAGGELRMFLTGSTNNRSRLNYYINGTTVIKARSSINASSPNAHSDQYNIVMNTLIVEGGGIVRGSNMKITATDLIIDDGGEIDVSDGGYVSQQGPAPGLWHRLGSSGGSHGGFGGRGACGGFATCKLKRNLPYGDLYRPYEYGSGGGGVKAGRGGGVLELDVKHTLTVDGFIKANSLPVVSSSYLASGGSAGSILINTVNFTGSHTGHIQALGGDGDPAGGGGGSGGRIALYHSRHHTIPPFRGSFDVYGGKGQGGSEVGASGTVYIEDYERNHVTLQVDNKQQKSISEHTSAQNEGYRLDLSVAPVKYSKSNDYMSDAGHHITSSSNVYDCNLPSWCPYSNDGASYLLANLFDQTLGSHPHQYFMAWSSMTTITITLNRSYFINKIKIYPINSSIRTKFQITGYLSSMNFPVTTAFVMPPSSITEGSYLDLPLMRTAEKFVIELQAFNDAHPYASLSEIEIFAGGENIENRYEHLGLSRTSTWIHAKNKEHTFVFNEMRLLGQSHLYFKSLTGLMDSITVDVGQIVGDKTGYLHVGYNQHVSLNTTDSDIPFNCHVYESGSIQYPQRAFFYKTKLASSGHVSGLDDVYVFDGGSVTVDTNGSIGLTHFPGTVSLKSLHVQDKGTFEMRTYSVSHPFSMDATNISIYGGGHFKVNTGLNMTVHHLFAIYSGGLLNLDGAGYQPNTDFAGPGSGTDSTLGASGGGHGGSGGRGAALTTVGLGYDFIFTPKMYGSPGGYGKNYGFLYFGDEPYGNNLVVEGLGGRGGGRVTLKSRHVEIDGGITADGMNPDARFDDGAGKLFQTRTPENVKHFINCCILCFVIKRVPASRV</sequence>
<organism evidence="4 5">
    <name type="scientific">Potamilus streckersoni</name>
    <dbReference type="NCBI Taxonomy" id="2493646"/>
    <lineage>
        <taxon>Eukaryota</taxon>
        <taxon>Metazoa</taxon>
        <taxon>Spiralia</taxon>
        <taxon>Lophotrochozoa</taxon>
        <taxon>Mollusca</taxon>
        <taxon>Bivalvia</taxon>
        <taxon>Autobranchia</taxon>
        <taxon>Heteroconchia</taxon>
        <taxon>Palaeoheterodonta</taxon>
        <taxon>Unionida</taxon>
        <taxon>Unionoidea</taxon>
        <taxon>Unionidae</taxon>
        <taxon>Ambleminae</taxon>
        <taxon>Lampsilini</taxon>
        <taxon>Potamilus</taxon>
    </lineage>
</organism>
<feature type="chain" id="PRO_5042010090" description="F5/8 type C domain-containing protein" evidence="2">
    <location>
        <begin position="24"/>
        <end position="4386"/>
    </location>
</feature>